<gene>
    <name evidence="1" type="ORF">G7084_01145</name>
</gene>
<dbReference type="KEGG" id="wco:G7084_01145"/>
<reference evidence="1 2" key="1">
    <citation type="submission" date="2020-03" db="EMBL/GenBank/DDBJ databases">
        <title>Weissella sp. nov., isolated from Cybister lewisianus.</title>
        <authorList>
            <person name="Hyun D.-W."/>
            <person name="Bae J.-W."/>
        </authorList>
    </citation>
    <scope>NUCLEOTIDE SEQUENCE [LARGE SCALE GENOMIC DNA]</scope>
    <source>
        <strain evidence="1 2">HDW19</strain>
    </source>
</reference>
<dbReference type="RefSeq" id="WP_166009264.1">
    <property type="nucleotide sequence ID" value="NZ_CP049888.1"/>
</dbReference>
<sequence>MPNHINKVRPKYTQRYKQTGRDVRNHHDLLDITVQINVIAAKQKHNTTV</sequence>
<dbReference type="Proteomes" id="UP000500741">
    <property type="component" value="Chromosome"/>
</dbReference>
<organism evidence="1 2">
    <name type="scientific">Weissella coleopterorum</name>
    <dbReference type="NCBI Taxonomy" id="2714949"/>
    <lineage>
        <taxon>Bacteria</taxon>
        <taxon>Bacillati</taxon>
        <taxon>Bacillota</taxon>
        <taxon>Bacilli</taxon>
        <taxon>Lactobacillales</taxon>
        <taxon>Lactobacillaceae</taxon>
        <taxon>Weissella</taxon>
    </lineage>
</organism>
<dbReference type="AlphaFoldDB" id="A0A6G8AYK5"/>
<protein>
    <submittedName>
        <fullName evidence="1">Uncharacterized protein</fullName>
    </submittedName>
</protein>
<evidence type="ECO:0000313" key="1">
    <source>
        <dbReference type="EMBL" id="QIL50045.1"/>
    </source>
</evidence>
<name>A0A6G8AYK5_9LACO</name>
<evidence type="ECO:0000313" key="2">
    <source>
        <dbReference type="Proteomes" id="UP000500741"/>
    </source>
</evidence>
<dbReference type="EMBL" id="CP049888">
    <property type="protein sequence ID" value="QIL50045.1"/>
    <property type="molecule type" value="Genomic_DNA"/>
</dbReference>
<accession>A0A6G8AYK5</accession>
<keyword evidence="2" id="KW-1185">Reference proteome</keyword>
<proteinExistence type="predicted"/>